<dbReference type="InterPro" id="IPR036551">
    <property type="entry name" value="Flavin_trans-like"/>
</dbReference>
<keyword evidence="8" id="KW-1185">Reference proteome</keyword>
<comment type="caution">
    <text evidence="3">Lacks conserved residue(s) required for the propagation of feature annotation.</text>
</comment>
<dbReference type="Gene3D" id="3.40.50.10300">
    <property type="entry name" value="CoaB-like"/>
    <property type="match status" value="1"/>
</dbReference>
<dbReference type="InterPro" id="IPR003382">
    <property type="entry name" value="Flavoprotein"/>
</dbReference>
<dbReference type="GO" id="GO:0016874">
    <property type="term" value="F:ligase activity"/>
    <property type="evidence" value="ECO:0007669"/>
    <property type="project" value="UniProtKB-KW"/>
</dbReference>
<dbReference type="SUPFAM" id="SSF102645">
    <property type="entry name" value="CoaB-like"/>
    <property type="match status" value="1"/>
</dbReference>
<accession>A0ABN7CG69</accession>
<dbReference type="EC" id="4.1.1.36" evidence="3"/>
<name>A0ABN7CG69_9FLAO</name>
<dbReference type="SUPFAM" id="SSF52507">
    <property type="entry name" value="Homo-oligomeric flavin-containing Cys decarboxylases, HFCD"/>
    <property type="match status" value="1"/>
</dbReference>
<gene>
    <name evidence="3 7" type="primary">coaBC</name>
    <name evidence="7" type="ORF">CRDW_27220</name>
</gene>
<dbReference type="InterPro" id="IPR007085">
    <property type="entry name" value="DNA/pantothenate-metab_flavo_C"/>
</dbReference>
<comment type="similarity">
    <text evidence="3 4">In the C-terminal section; belongs to the PPC synthetase family.</text>
</comment>
<feature type="domain" description="DNA/pantothenate metabolism flavoprotein C-terminal" evidence="6">
    <location>
        <begin position="187"/>
        <end position="396"/>
    </location>
</feature>
<keyword evidence="3" id="KW-0511">Multifunctional enzyme</keyword>
<dbReference type="HAMAP" id="MF_02225">
    <property type="entry name" value="CoaBC"/>
    <property type="match status" value="1"/>
</dbReference>
<dbReference type="Gene3D" id="3.40.50.1950">
    <property type="entry name" value="Flavin prenyltransferase-like"/>
    <property type="match status" value="1"/>
</dbReference>
<comment type="cofactor">
    <cofactor evidence="3">
        <name>Mg(2+)</name>
        <dbReference type="ChEBI" id="CHEBI:18420"/>
    </cofactor>
</comment>
<evidence type="ECO:0000256" key="3">
    <source>
        <dbReference type="HAMAP-Rule" id="MF_02225"/>
    </source>
</evidence>
<feature type="binding site" evidence="3">
    <location>
        <position position="281"/>
    </location>
    <ligand>
        <name>CTP</name>
        <dbReference type="ChEBI" id="CHEBI:37563"/>
    </ligand>
</feature>
<dbReference type="InterPro" id="IPR035929">
    <property type="entry name" value="CoaB-like_sf"/>
</dbReference>
<comment type="pathway">
    <text evidence="3 4">Cofactor biosynthesis; coenzyme A biosynthesis; CoA from (R)-pantothenate: step 3/5.</text>
</comment>
<comment type="similarity">
    <text evidence="3 4">In the N-terminal section; belongs to the HFCD (homo-oligomeric flavin containing Cys decarboxylase) superfamily.</text>
</comment>
<evidence type="ECO:0000256" key="4">
    <source>
        <dbReference type="RuleBase" id="RU364078"/>
    </source>
</evidence>
<keyword evidence="3 4" id="KW-0288">FMN</keyword>
<feature type="binding site" evidence="3">
    <location>
        <begin position="307"/>
        <end position="310"/>
    </location>
    <ligand>
        <name>CTP</name>
        <dbReference type="ChEBI" id="CHEBI:37563"/>
    </ligand>
</feature>
<protein>
    <recommendedName>
        <fullName evidence="3">Coenzyme A biosynthesis bifunctional protein CoaBC</fullName>
    </recommendedName>
    <alternativeName>
        <fullName evidence="3">DNA/pantothenate metabolism flavoprotein</fullName>
    </alternativeName>
    <alternativeName>
        <fullName evidence="3">Phosphopantothenoylcysteine synthetase/decarboxylase</fullName>
        <shortName evidence="3">PPCS-PPCDC</shortName>
    </alternativeName>
    <domain>
        <recommendedName>
            <fullName evidence="3">Phosphopantothenoylcysteine decarboxylase</fullName>
            <shortName evidence="3">PPC decarboxylase</shortName>
            <shortName evidence="3">PPC-DC</shortName>
            <ecNumber evidence="3">4.1.1.36</ecNumber>
        </recommendedName>
        <alternativeName>
            <fullName evidence="3">CoaC</fullName>
        </alternativeName>
    </domain>
    <domain>
        <recommendedName>
            <fullName evidence="3">Phosphopantothenate--cysteine ligase</fullName>
            <ecNumber evidence="3">6.3.2.5</ecNumber>
        </recommendedName>
        <alternativeName>
            <fullName evidence="3">CoaB</fullName>
        </alternativeName>
        <alternativeName>
            <fullName evidence="3">Phosphopantothenoylcysteine synthetase</fullName>
            <shortName evidence="3">PPC synthetase</shortName>
            <shortName evidence="3">PPC-S</shortName>
        </alternativeName>
    </domain>
</protein>
<keyword evidence="3" id="KW-0460">Magnesium</keyword>
<keyword evidence="1 3" id="KW-0210">Decarboxylase</keyword>
<feature type="domain" description="Flavoprotein" evidence="5">
    <location>
        <begin position="6"/>
        <end position="178"/>
    </location>
</feature>
<dbReference type="EMBL" id="AP029022">
    <property type="protein sequence ID" value="BEV05348.1"/>
    <property type="molecule type" value="Genomic_DNA"/>
</dbReference>
<feature type="binding site" evidence="3">
    <location>
        <position position="343"/>
    </location>
    <ligand>
        <name>CTP</name>
        <dbReference type="ChEBI" id="CHEBI:37563"/>
    </ligand>
</feature>
<dbReference type="NCBIfam" id="TIGR00521">
    <property type="entry name" value="coaBC_dfp"/>
    <property type="match status" value="1"/>
</dbReference>
<keyword evidence="3 4" id="KW-0436">Ligase</keyword>
<reference evidence="7 8" key="1">
    <citation type="journal article" date="2020" name="Microbes Environ.">
        <title>Synthetic bacterial community of duckweed: a simple and stable system to study plant-microbe interactions.</title>
        <authorList>
            <person name="Ishizawa H."/>
            <person name="Tada M."/>
            <person name="Kuroda M."/>
            <person name="Inoue D."/>
            <person name="Futamata H."/>
            <person name="Ike M."/>
        </authorList>
    </citation>
    <scope>NUCLEOTIDE SEQUENCE [LARGE SCALE GENOMIC DNA]</scope>
    <source>
        <strain evidence="7 8">DW100</strain>
    </source>
</reference>
<organism evidence="7 8">
    <name type="scientific">Chryseobacterium gambrini</name>
    <dbReference type="NCBI Taxonomy" id="373672"/>
    <lineage>
        <taxon>Bacteria</taxon>
        <taxon>Pseudomonadati</taxon>
        <taxon>Bacteroidota</taxon>
        <taxon>Flavobacteriia</taxon>
        <taxon>Flavobacteriales</taxon>
        <taxon>Weeksellaceae</taxon>
        <taxon>Chryseobacterium group</taxon>
        <taxon>Chryseobacterium</taxon>
    </lineage>
</organism>
<keyword evidence="3 4" id="KW-0285">Flavoprotein</keyword>
<dbReference type="Pfam" id="PF04127">
    <property type="entry name" value="DFP"/>
    <property type="match status" value="1"/>
</dbReference>
<dbReference type="EC" id="6.3.2.5" evidence="3"/>
<dbReference type="PANTHER" id="PTHR14359">
    <property type="entry name" value="HOMO-OLIGOMERIC FLAVIN CONTAINING CYS DECARBOXYLASE FAMILY"/>
    <property type="match status" value="1"/>
</dbReference>
<comment type="function">
    <text evidence="4">Catalyzes two steps in the biosynthesis of coenzyme A. In the first step cysteine is conjugated to 4'-phosphopantothenate to form 4-phosphopantothenoylcysteine, in the latter compound is decarboxylated to form 4'-phosphopantotheine.</text>
</comment>
<evidence type="ECO:0000313" key="8">
    <source>
        <dbReference type="Proteomes" id="UP001380186"/>
    </source>
</evidence>
<feature type="binding site" evidence="3">
    <location>
        <position position="339"/>
    </location>
    <ligand>
        <name>CTP</name>
        <dbReference type="ChEBI" id="CHEBI:37563"/>
    </ligand>
</feature>
<keyword evidence="2 3" id="KW-0456">Lyase</keyword>
<evidence type="ECO:0000256" key="2">
    <source>
        <dbReference type="ARBA" id="ARBA00023239"/>
    </source>
</evidence>
<dbReference type="Pfam" id="PF02441">
    <property type="entry name" value="Flavoprotein"/>
    <property type="match status" value="1"/>
</dbReference>
<feature type="binding site" evidence="3">
    <location>
        <position position="325"/>
    </location>
    <ligand>
        <name>CTP</name>
        <dbReference type="ChEBI" id="CHEBI:37563"/>
    </ligand>
</feature>
<feature type="region of interest" description="Phosphopantothenoylcysteine decarboxylase" evidence="3">
    <location>
        <begin position="1"/>
        <end position="191"/>
    </location>
</feature>
<sequence length="405" mass="44502">MSLSGKKILIAISGGIAAYKIHFLIRDFVKKGAKVQVIMTPDAEHFVTKLSISTLSKNPVYSDFYSDNGTWNSHVEMALWADVMVVAPCTAGTLSKMVHGLCDNLVIATYMSAKCPVFIAPAMDLDMYAHPSTTRNLELAESFGHHIIPAESGELASGLIGQGRMAEPETIAKSIEDFFDSETEKTLAGKTVLITAGPTYEAIDPVRFIGNHSSGKMGFSLAEQAAKRGAKVILISGPSAQKINNENIELHKVTSAKEMLSKVLEFYDRTDIGIASAAVADYAPKEIAKEKIKKNDENLTIELVKNPDILKTMGEKKTHQFLVGFALETQNEEENAKGKLEKKNLDMIVLNSLRDEGAGFKNDTNKIKIFTKTGKTEFDLKSKEEVAKDILDFVEEQVLRHNTEK</sequence>
<comment type="catalytic activity">
    <reaction evidence="3 4">
        <text>N-[(R)-4-phosphopantothenoyl]-L-cysteine + H(+) = (R)-4'-phosphopantetheine + CO2</text>
        <dbReference type="Rhea" id="RHEA:16793"/>
        <dbReference type="ChEBI" id="CHEBI:15378"/>
        <dbReference type="ChEBI" id="CHEBI:16526"/>
        <dbReference type="ChEBI" id="CHEBI:59458"/>
        <dbReference type="ChEBI" id="CHEBI:61723"/>
        <dbReference type="EC" id="4.1.1.36"/>
    </reaction>
</comment>
<evidence type="ECO:0000313" key="7">
    <source>
        <dbReference type="EMBL" id="BEV05348.1"/>
    </source>
</evidence>
<proteinExistence type="inferred from homology"/>
<evidence type="ECO:0000256" key="1">
    <source>
        <dbReference type="ARBA" id="ARBA00022793"/>
    </source>
</evidence>
<evidence type="ECO:0000259" key="6">
    <source>
        <dbReference type="Pfam" id="PF04127"/>
    </source>
</evidence>
<dbReference type="InterPro" id="IPR005252">
    <property type="entry name" value="CoaBC"/>
</dbReference>
<feature type="binding site" evidence="3">
    <location>
        <position position="291"/>
    </location>
    <ligand>
        <name>CTP</name>
        <dbReference type="ChEBI" id="CHEBI:37563"/>
    </ligand>
</feature>
<evidence type="ECO:0000259" key="5">
    <source>
        <dbReference type="Pfam" id="PF02441"/>
    </source>
</evidence>
<dbReference type="RefSeq" id="WP_338612983.1">
    <property type="nucleotide sequence ID" value="NZ_AP029022.1"/>
</dbReference>
<dbReference type="Proteomes" id="UP001380186">
    <property type="component" value="Chromosome"/>
</dbReference>
<comment type="function">
    <text evidence="3">Catalyzes two sequential steps in the biosynthesis of coenzyme A. In the first step cysteine is conjugated to 4'-phosphopantothenate to form 4-phosphopantothenoylcysteine. In the second step the latter compound is decarboxylated to form 4'-phosphopantotheine.</text>
</comment>
<comment type="catalytic activity">
    <reaction evidence="3 4">
        <text>(R)-4'-phosphopantothenate + L-cysteine + CTP = N-[(R)-4-phosphopantothenoyl]-L-cysteine + CMP + diphosphate + H(+)</text>
        <dbReference type="Rhea" id="RHEA:19397"/>
        <dbReference type="ChEBI" id="CHEBI:10986"/>
        <dbReference type="ChEBI" id="CHEBI:15378"/>
        <dbReference type="ChEBI" id="CHEBI:33019"/>
        <dbReference type="ChEBI" id="CHEBI:35235"/>
        <dbReference type="ChEBI" id="CHEBI:37563"/>
        <dbReference type="ChEBI" id="CHEBI:59458"/>
        <dbReference type="ChEBI" id="CHEBI:60377"/>
        <dbReference type="EC" id="6.3.2.5"/>
    </reaction>
</comment>
<comment type="cofactor">
    <cofactor evidence="3">
        <name>FMN</name>
        <dbReference type="ChEBI" id="CHEBI:58210"/>
    </cofactor>
    <text evidence="3">Binds 1 FMN per subunit.</text>
</comment>
<comment type="pathway">
    <text evidence="3 4">Cofactor biosynthesis; coenzyme A biosynthesis; CoA from (R)-pantothenate: step 2/5.</text>
</comment>
<keyword evidence="3" id="KW-0479">Metal-binding</keyword>
<dbReference type="PANTHER" id="PTHR14359:SF6">
    <property type="entry name" value="PHOSPHOPANTOTHENOYLCYSTEINE DECARBOXYLASE"/>
    <property type="match status" value="1"/>
</dbReference>
<feature type="region of interest" description="Phosphopantothenate--cysteine ligase" evidence="3">
    <location>
        <begin position="192"/>
        <end position="405"/>
    </location>
</feature>